<sequence>MSRSNFFENNSHSSFEGSHIINVAGDNITQIIGPQDQIVSNGAHGESIFNQYQDLRRCDIRLLQKLSTTEIDEAETSLWSDRRNLTQKKLKYTRTTHSISLFGVATSYSHCVAMHYSGRDAYAAWERDLLKYSNHHQNVVHLFGLNREKSNPALVFCDDVVPWAQIWEKCTSIAKCYLDVCFDLARWNFPGSMGGLSFANESFNQGAVFVRRDTGMICFGSQSRGEMDSQLIKRRLPWPFSALLSEEPDKTLPFDLFHDETRTLEYLLGIPEKHSLSQQIITSSPFDILNFLNYV</sequence>
<name>A0A4S8LX83_DENBC</name>
<dbReference type="Proteomes" id="UP000297245">
    <property type="component" value="Unassembled WGS sequence"/>
</dbReference>
<protein>
    <recommendedName>
        <fullName evidence="3">Protein kinase domain-containing protein</fullName>
    </recommendedName>
</protein>
<dbReference type="EMBL" id="ML179240">
    <property type="protein sequence ID" value="THU93758.1"/>
    <property type="molecule type" value="Genomic_DNA"/>
</dbReference>
<dbReference type="AlphaFoldDB" id="A0A4S8LX83"/>
<accession>A0A4S8LX83</accession>
<proteinExistence type="predicted"/>
<keyword evidence="2" id="KW-1185">Reference proteome</keyword>
<evidence type="ECO:0000313" key="1">
    <source>
        <dbReference type="EMBL" id="THU93758.1"/>
    </source>
</evidence>
<reference evidence="1 2" key="1">
    <citation type="journal article" date="2019" name="Nat. Ecol. Evol.">
        <title>Megaphylogeny resolves global patterns of mushroom evolution.</title>
        <authorList>
            <person name="Varga T."/>
            <person name="Krizsan K."/>
            <person name="Foldi C."/>
            <person name="Dima B."/>
            <person name="Sanchez-Garcia M."/>
            <person name="Sanchez-Ramirez S."/>
            <person name="Szollosi G.J."/>
            <person name="Szarkandi J.G."/>
            <person name="Papp V."/>
            <person name="Albert L."/>
            <person name="Andreopoulos W."/>
            <person name="Angelini C."/>
            <person name="Antonin V."/>
            <person name="Barry K.W."/>
            <person name="Bougher N.L."/>
            <person name="Buchanan P."/>
            <person name="Buyck B."/>
            <person name="Bense V."/>
            <person name="Catcheside P."/>
            <person name="Chovatia M."/>
            <person name="Cooper J."/>
            <person name="Damon W."/>
            <person name="Desjardin D."/>
            <person name="Finy P."/>
            <person name="Geml J."/>
            <person name="Haridas S."/>
            <person name="Hughes K."/>
            <person name="Justo A."/>
            <person name="Karasinski D."/>
            <person name="Kautmanova I."/>
            <person name="Kiss B."/>
            <person name="Kocsube S."/>
            <person name="Kotiranta H."/>
            <person name="LaButti K.M."/>
            <person name="Lechner B.E."/>
            <person name="Liimatainen K."/>
            <person name="Lipzen A."/>
            <person name="Lukacs Z."/>
            <person name="Mihaltcheva S."/>
            <person name="Morgado L.N."/>
            <person name="Niskanen T."/>
            <person name="Noordeloos M.E."/>
            <person name="Ohm R.A."/>
            <person name="Ortiz-Santana B."/>
            <person name="Ovrebo C."/>
            <person name="Racz N."/>
            <person name="Riley R."/>
            <person name="Savchenko A."/>
            <person name="Shiryaev A."/>
            <person name="Soop K."/>
            <person name="Spirin V."/>
            <person name="Szebenyi C."/>
            <person name="Tomsovsky M."/>
            <person name="Tulloss R.E."/>
            <person name="Uehling J."/>
            <person name="Grigoriev I.V."/>
            <person name="Vagvolgyi C."/>
            <person name="Papp T."/>
            <person name="Martin F.M."/>
            <person name="Miettinen O."/>
            <person name="Hibbett D.S."/>
            <person name="Nagy L.G."/>
        </authorList>
    </citation>
    <scope>NUCLEOTIDE SEQUENCE [LARGE SCALE GENOMIC DNA]</scope>
    <source>
        <strain evidence="1 2">CBS 962.96</strain>
    </source>
</reference>
<evidence type="ECO:0008006" key="3">
    <source>
        <dbReference type="Google" id="ProtNLM"/>
    </source>
</evidence>
<evidence type="ECO:0000313" key="2">
    <source>
        <dbReference type="Proteomes" id="UP000297245"/>
    </source>
</evidence>
<gene>
    <name evidence="1" type="ORF">K435DRAFT_967153</name>
</gene>
<organism evidence="1 2">
    <name type="scientific">Dendrothele bispora (strain CBS 962.96)</name>
    <dbReference type="NCBI Taxonomy" id="1314807"/>
    <lineage>
        <taxon>Eukaryota</taxon>
        <taxon>Fungi</taxon>
        <taxon>Dikarya</taxon>
        <taxon>Basidiomycota</taxon>
        <taxon>Agaricomycotina</taxon>
        <taxon>Agaricomycetes</taxon>
        <taxon>Agaricomycetidae</taxon>
        <taxon>Agaricales</taxon>
        <taxon>Agaricales incertae sedis</taxon>
        <taxon>Dendrothele</taxon>
    </lineage>
</organism>